<keyword evidence="2" id="KW-1185">Reference proteome</keyword>
<reference evidence="1 2" key="1">
    <citation type="submission" date="2018-07" db="EMBL/GenBank/DDBJ databases">
        <title>The genomes of Aspergillus section Nigri reveals drivers in fungal speciation.</title>
        <authorList>
            <consortium name="DOE Joint Genome Institute"/>
            <person name="Vesth T.C."/>
            <person name="Nybo J."/>
            <person name="Theobald S."/>
            <person name="Brandl J."/>
            <person name="Frisvad J.C."/>
            <person name="Nielsen K.F."/>
            <person name="Lyhne E.K."/>
            <person name="Kogle M.E."/>
            <person name="Kuo A."/>
            <person name="Riley R."/>
            <person name="Clum A."/>
            <person name="Nolan M."/>
            <person name="Lipzen A."/>
            <person name="Salamov A."/>
            <person name="Henrissat B."/>
            <person name="Wiebenga A."/>
            <person name="De vries R.P."/>
            <person name="Grigoriev I.V."/>
            <person name="Mortensen U.H."/>
            <person name="Andersen M.R."/>
            <person name="Baker S.E."/>
        </authorList>
    </citation>
    <scope>NUCLEOTIDE SEQUENCE [LARGE SCALE GENOMIC DNA]</scope>
    <source>
        <strain evidence="1 2">CBS 139.54b</strain>
    </source>
</reference>
<evidence type="ECO:0000313" key="1">
    <source>
        <dbReference type="EMBL" id="RDH29613.1"/>
    </source>
</evidence>
<evidence type="ECO:0000313" key="2">
    <source>
        <dbReference type="Proteomes" id="UP000253729"/>
    </source>
</evidence>
<sequence>MTGMHGTIVITKKPGPELTYLHEWAGSCSTISSKLEVRVPRAYTNVVQRQTARNSAPLHLRLSFVFIPDDENCQIRVGGLILLG</sequence>
<accession>A0A3F3PRX4</accession>
<name>A0A3F3PRX4_9EURO</name>
<proteinExistence type="predicted"/>
<dbReference type="RefSeq" id="XP_026622635.1">
    <property type="nucleotide sequence ID" value="XM_026767507.1"/>
</dbReference>
<organism evidence="1 2">
    <name type="scientific">Aspergillus welwitschiae</name>
    <dbReference type="NCBI Taxonomy" id="1341132"/>
    <lineage>
        <taxon>Eukaryota</taxon>
        <taxon>Fungi</taxon>
        <taxon>Dikarya</taxon>
        <taxon>Ascomycota</taxon>
        <taxon>Pezizomycotina</taxon>
        <taxon>Eurotiomycetes</taxon>
        <taxon>Eurotiomycetidae</taxon>
        <taxon>Eurotiales</taxon>
        <taxon>Aspergillaceae</taxon>
        <taxon>Aspergillus</taxon>
        <taxon>Aspergillus subgen. Circumdati</taxon>
    </lineage>
</organism>
<dbReference type="AlphaFoldDB" id="A0A3F3PRX4"/>
<dbReference type="EMBL" id="KZ852066">
    <property type="protein sequence ID" value="RDH29613.1"/>
    <property type="molecule type" value="Genomic_DNA"/>
</dbReference>
<dbReference type="GeneID" id="38135863"/>
<dbReference type="Proteomes" id="UP000253729">
    <property type="component" value="Unassembled WGS sequence"/>
</dbReference>
<gene>
    <name evidence="1" type="ORF">BDQ94DRAFT_150070</name>
</gene>
<protein>
    <submittedName>
        <fullName evidence="1">Uncharacterized protein</fullName>
    </submittedName>
</protein>